<comment type="subcellular location">
    <subcellularLocation>
        <location evidence="1 14">Cell outer membrane</location>
        <topology evidence="1 14">Multi-pass membrane protein</topology>
    </subcellularLocation>
</comment>
<evidence type="ECO:0000256" key="5">
    <source>
        <dbReference type="ARBA" id="ARBA00022496"/>
    </source>
</evidence>
<evidence type="ECO:0000256" key="2">
    <source>
        <dbReference type="ARBA" id="ARBA00009810"/>
    </source>
</evidence>
<dbReference type="InterPro" id="IPR000531">
    <property type="entry name" value="Beta-barrel_TonB"/>
</dbReference>
<keyword evidence="8" id="KW-0408">Iron</keyword>
<dbReference type="PANTHER" id="PTHR32552">
    <property type="entry name" value="FERRICHROME IRON RECEPTOR-RELATED"/>
    <property type="match status" value="1"/>
</dbReference>
<sequence length="797" mass="84752">MNNRSKTVSELNGLPRRQALSAAVGMALASLALPALAADADAGPASPSADKPVQLKAVIVKGEREAPAYKPEHLSSQKFTQPLRDTPQSISIVPKEVLTEQNAQNLQDVLKNVPGITFTSGEGNLGWGDMFTIRGFSSEQSLTVDGMRDAGLSSRNDTFDLEQAEVFKGTGSIESGVSAVGGSVNLVSKEAELGNDYNASIGAGSASYGRVTGDFNRQLSDTSALRINLMKQKNQVVDRDKVKYDRQGVAASLGFGLDTDTRGFIDVFHQEDNNVPDGGLPIPRGTGGQVMPGIADSAWFGADSYVQKTKSDSVTGKLDHDFSPNAKIHTQLRWARTDNIGVLSPARFQAGNAKGGSLGTSLGYVGVGGLSNIAGIPSYTNFSNTGSDSSMQHYGVLRGSDFGTSKRYSTLGAQTDLTLKFDTAGLHHDLVTGLDLYRETYGDLQRTIDAPLGNLWFDLSNPNTAFASAPTVKGSAGLVSRLSNAGVYVSDTISFTPQWQALASLRYDDWKAVTSQKGVTLSDSSAGAVSGRVGLVYKPAKDGSIYVSYSQAAEPSAVGASTNNNIFGTAAASVYKPATAKTTELGTKWDLLHDKLSLTGAIFRSELSDSWEYGDDDTSPVRALPAKRVDGIELGLQGDLSKEWSVFGGLSHLKSEQTKGVNQGSEAKNVPDWSLNLWTSYEATAGLKFSYGAQYVGERRYSDNTYVGGLRNNSSSVSGPAGIAPVYVLDTEKAPSYWVHSIAARYKVSKNLALNANVNNLFNKFYWSRIGSSLDGFQLYGVPGAGRTITVSADLSF</sequence>
<dbReference type="STRING" id="1349767.GJA_210"/>
<dbReference type="InterPro" id="IPR010105">
    <property type="entry name" value="TonB_sidphr_rcpt"/>
</dbReference>
<evidence type="ECO:0000259" key="19">
    <source>
        <dbReference type="Pfam" id="PF07715"/>
    </source>
</evidence>
<dbReference type="GO" id="GO:0015344">
    <property type="term" value="F:siderophore uptake transmembrane transporter activity"/>
    <property type="evidence" value="ECO:0007669"/>
    <property type="project" value="TreeGrafter"/>
</dbReference>
<keyword evidence="11 14" id="KW-0472">Membrane</keyword>
<accession>W0V0L3</accession>
<evidence type="ECO:0000256" key="1">
    <source>
        <dbReference type="ARBA" id="ARBA00004571"/>
    </source>
</evidence>
<dbReference type="InterPro" id="IPR006311">
    <property type="entry name" value="TAT_signal"/>
</dbReference>
<dbReference type="CDD" id="cd01347">
    <property type="entry name" value="ligand_gated_channel"/>
    <property type="match status" value="1"/>
</dbReference>
<dbReference type="PROSITE" id="PS51318">
    <property type="entry name" value="TAT"/>
    <property type="match status" value="1"/>
</dbReference>
<evidence type="ECO:0000256" key="17">
    <source>
        <dbReference type="SAM" id="SignalP"/>
    </source>
</evidence>
<evidence type="ECO:0000256" key="16">
    <source>
        <dbReference type="RuleBase" id="RU003357"/>
    </source>
</evidence>
<feature type="short sequence motif" description="TonB C-terminal box" evidence="15">
    <location>
        <begin position="780"/>
        <end position="797"/>
    </location>
</feature>
<dbReference type="InterPro" id="IPR010917">
    <property type="entry name" value="TonB_rcpt_CS"/>
</dbReference>
<dbReference type="PATRIC" id="fig|1349767.4.peg.4846"/>
<keyword evidence="21" id="KW-1185">Reference proteome</keyword>
<evidence type="ECO:0000256" key="12">
    <source>
        <dbReference type="ARBA" id="ARBA00023170"/>
    </source>
</evidence>
<evidence type="ECO:0000313" key="20">
    <source>
        <dbReference type="EMBL" id="CDG80873.1"/>
    </source>
</evidence>
<dbReference type="Pfam" id="PF00593">
    <property type="entry name" value="TonB_dep_Rec_b-barrel"/>
    <property type="match status" value="1"/>
</dbReference>
<dbReference type="InterPro" id="IPR037066">
    <property type="entry name" value="Plug_dom_sf"/>
</dbReference>
<evidence type="ECO:0000256" key="6">
    <source>
        <dbReference type="ARBA" id="ARBA00022692"/>
    </source>
</evidence>
<evidence type="ECO:0000256" key="3">
    <source>
        <dbReference type="ARBA" id="ARBA00022448"/>
    </source>
</evidence>
<keyword evidence="5" id="KW-0410">Iron transport</keyword>
<feature type="domain" description="TonB-dependent receptor-like beta-barrel" evidence="18">
    <location>
        <begin position="261"/>
        <end position="761"/>
    </location>
</feature>
<keyword evidence="7 17" id="KW-0732">Signal</keyword>
<feature type="signal peptide" evidence="17">
    <location>
        <begin position="1"/>
        <end position="37"/>
    </location>
</feature>
<dbReference type="SUPFAM" id="SSF56935">
    <property type="entry name" value="Porins"/>
    <property type="match status" value="1"/>
</dbReference>
<dbReference type="PROSITE" id="PS52016">
    <property type="entry name" value="TONB_DEPENDENT_REC_3"/>
    <property type="match status" value="1"/>
</dbReference>
<dbReference type="EMBL" id="HG322949">
    <property type="protein sequence ID" value="CDG80873.1"/>
    <property type="molecule type" value="Genomic_DNA"/>
</dbReference>
<evidence type="ECO:0000256" key="4">
    <source>
        <dbReference type="ARBA" id="ARBA00022452"/>
    </source>
</evidence>
<keyword evidence="10 16" id="KW-0798">TonB box</keyword>
<evidence type="ECO:0000259" key="18">
    <source>
        <dbReference type="Pfam" id="PF00593"/>
    </source>
</evidence>
<gene>
    <name evidence="20" type="ORF">GJA_210</name>
</gene>
<evidence type="ECO:0000313" key="21">
    <source>
        <dbReference type="Proteomes" id="UP000027604"/>
    </source>
</evidence>
<reference evidence="20 21" key="1">
    <citation type="journal article" date="2015" name="Genome Announc.">
        <title>Genome Sequence of Mushroom Soft-Rot Pathogen Janthinobacterium agaricidamnosum.</title>
        <authorList>
            <person name="Graupner K."/>
            <person name="Lackner G."/>
            <person name="Hertweck C."/>
        </authorList>
    </citation>
    <scope>NUCLEOTIDE SEQUENCE [LARGE SCALE GENOMIC DNA]</scope>
    <source>
        <strain evidence="21">NBRC 102515 / DSM 9628</strain>
    </source>
</reference>
<dbReference type="Pfam" id="PF07715">
    <property type="entry name" value="Plug"/>
    <property type="match status" value="1"/>
</dbReference>
<organism evidence="20 21">
    <name type="scientific">Janthinobacterium agaricidamnosum NBRC 102515 = DSM 9628</name>
    <dbReference type="NCBI Taxonomy" id="1349767"/>
    <lineage>
        <taxon>Bacteria</taxon>
        <taxon>Pseudomonadati</taxon>
        <taxon>Pseudomonadota</taxon>
        <taxon>Betaproteobacteria</taxon>
        <taxon>Burkholderiales</taxon>
        <taxon>Oxalobacteraceae</taxon>
        <taxon>Janthinobacterium</taxon>
    </lineage>
</organism>
<evidence type="ECO:0000256" key="9">
    <source>
        <dbReference type="ARBA" id="ARBA00023065"/>
    </source>
</evidence>
<evidence type="ECO:0000256" key="10">
    <source>
        <dbReference type="ARBA" id="ARBA00023077"/>
    </source>
</evidence>
<dbReference type="KEGG" id="jag:GJA_210"/>
<protein>
    <submittedName>
        <fullName evidence="20">TonB-dependent siderophore receptor family protein</fullName>
    </submittedName>
</protein>
<dbReference type="OrthoDB" id="9790771at2"/>
<evidence type="ECO:0000256" key="7">
    <source>
        <dbReference type="ARBA" id="ARBA00022729"/>
    </source>
</evidence>
<keyword evidence="13 14" id="KW-0998">Cell outer membrane</keyword>
<dbReference type="AlphaFoldDB" id="W0V0L3"/>
<dbReference type="Gene3D" id="2.170.130.10">
    <property type="entry name" value="TonB-dependent receptor, plug domain"/>
    <property type="match status" value="1"/>
</dbReference>
<keyword evidence="3 14" id="KW-0813">Transport</keyword>
<dbReference type="FunFam" id="2.170.130.10:FF:000001">
    <property type="entry name" value="Catecholate siderophore TonB-dependent receptor"/>
    <property type="match status" value="1"/>
</dbReference>
<dbReference type="GO" id="GO:0009279">
    <property type="term" value="C:cell outer membrane"/>
    <property type="evidence" value="ECO:0007669"/>
    <property type="project" value="UniProtKB-SubCell"/>
</dbReference>
<evidence type="ECO:0000256" key="11">
    <source>
        <dbReference type="ARBA" id="ARBA00023136"/>
    </source>
</evidence>
<dbReference type="Gene3D" id="2.40.170.20">
    <property type="entry name" value="TonB-dependent receptor, beta-barrel domain"/>
    <property type="match status" value="1"/>
</dbReference>
<proteinExistence type="inferred from homology"/>
<keyword evidence="4 14" id="KW-1134">Transmembrane beta strand</keyword>
<keyword evidence="9" id="KW-0406">Ion transport</keyword>
<dbReference type="eggNOG" id="COG4774">
    <property type="taxonomic scope" value="Bacteria"/>
</dbReference>
<dbReference type="PROSITE" id="PS01156">
    <property type="entry name" value="TONB_DEPENDENT_REC_2"/>
    <property type="match status" value="1"/>
</dbReference>
<evidence type="ECO:0000256" key="14">
    <source>
        <dbReference type="PROSITE-ProRule" id="PRU01360"/>
    </source>
</evidence>
<dbReference type="NCBIfam" id="TIGR01783">
    <property type="entry name" value="TonB-siderophor"/>
    <property type="match status" value="1"/>
</dbReference>
<dbReference type="InterPro" id="IPR012910">
    <property type="entry name" value="Plug_dom"/>
</dbReference>
<dbReference type="HOGENOM" id="CLU_008287_9_1_4"/>
<dbReference type="PANTHER" id="PTHR32552:SF83">
    <property type="entry name" value="BLR3904 PROTEIN"/>
    <property type="match status" value="1"/>
</dbReference>
<dbReference type="Proteomes" id="UP000027604">
    <property type="component" value="Chromosome I"/>
</dbReference>
<evidence type="ECO:0000256" key="8">
    <source>
        <dbReference type="ARBA" id="ARBA00023004"/>
    </source>
</evidence>
<keyword evidence="12 20" id="KW-0675">Receptor</keyword>
<feature type="chain" id="PRO_5004797442" evidence="17">
    <location>
        <begin position="38"/>
        <end position="797"/>
    </location>
</feature>
<name>W0V0L3_9BURK</name>
<comment type="similarity">
    <text evidence="2 14 16">Belongs to the TonB-dependent receptor family.</text>
</comment>
<keyword evidence="6 14" id="KW-0812">Transmembrane</keyword>
<dbReference type="InterPro" id="IPR036942">
    <property type="entry name" value="Beta-barrel_TonB_sf"/>
</dbReference>
<dbReference type="RefSeq" id="WP_051780111.1">
    <property type="nucleotide sequence ID" value="NZ_BCTH01000094.1"/>
</dbReference>
<dbReference type="GO" id="GO:0038023">
    <property type="term" value="F:signaling receptor activity"/>
    <property type="evidence" value="ECO:0007669"/>
    <property type="project" value="InterPro"/>
</dbReference>
<feature type="domain" description="TonB-dependent receptor plug" evidence="19">
    <location>
        <begin position="83"/>
        <end position="182"/>
    </location>
</feature>
<dbReference type="InterPro" id="IPR039426">
    <property type="entry name" value="TonB-dep_rcpt-like"/>
</dbReference>
<evidence type="ECO:0000256" key="15">
    <source>
        <dbReference type="PROSITE-ProRule" id="PRU10144"/>
    </source>
</evidence>
<evidence type="ECO:0000256" key="13">
    <source>
        <dbReference type="ARBA" id="ARBA00023237"/>
    </source>
</evidence>
<dbReference type="GO" id="GO:0015891">
    <property type="term" value="P:siderophore transport"/>
    <property type="evidence" value="ECO:0007669"/>
    <property type="project" value="InterPro"/>
</dbReference>